<dbReference type="AlphaFoldDB" id="A0A1I8A306"/>
<feature type="region of interest" description="Disordered" evidence="1">
    <location>
        <begin position="1"/>
        <end position="23"/>
    </location>
</feature>
<dbReference type="Proteomes" id="UP000095287">
    <property type="component" value="Unplaced"/>
</dbReference>
<protein>
    <submittedName>
        <fullName evidence="3">Uncharacterized protein</fullName>
    </submittedName>
</protein>
<dbReference type="WBParaSite" id="L893_g32180.t1">
    <property type="protein sequence ID" value="L893_g32180.t1"/>
    <property type="gene ID" value="L893_g32180"/>
</dbReference>
<evidence type="ECO:0000313" key="2">
    <source>
        <dbReference type="Proteomes" id="UP000095287"/>
    </source>
</evidence>
<proteinExistence type="predicted"/>
<name>A0A1I8A306_9BILA</name>
<evidence type="ECO:0000256" key="1">
    <source>
        <dbReference type="SAM" id="MobiDB-lite"/>
    </source>
</evidence>
<keyword evidence="2" id="KW-1185">Reference proteome</keyword>
<evidence type="ECO:0000313" key="3">
    <source>
        <dbReference type="WBParaSite" id="L893_g32180.t1"/>
    </source>
</evidence>
<accession>A0A1I8A306</accession>
<sequence length="142" mass="16089">MQRGKCASSDYRTHRKENVTRKAQGEQEVISLCNNDAAEENNYDLNWSRLTAPRSSGANEEKTTPYQRSAGIVCRKTCASSNYPTSAIRKQNCNQMVRPIGEAHAKRPVANCQSRRTARVELLENHRFIDTLSQHTIKVPIK</sequence>
<reference evidence="3" key="1">
    <citation type="submission" date="2016-11" db="UniProtKB">
        <authorList>
            <consortium name="WormBaseParasite"/>
        </authorList>
    </citation>
    <scope>IDENTIFICATION</scope>
</reference>
<organism evidence="2 3">
    <name type="scientific">Steinernema glaseri</name>
    <dbReference type="NCBI Taxonomy" id="37863"/>
    <lineage>
        <taxon>Eukaryota</taxon>
        <taxon>Metazoa</taxon>
        <taxon>Ecdysozoa</taxon>
        <taxon>Nematoda</taxon>
        <taxon>Chromadorea</taxon>
        <taxon>Rhabditida</taxon>
        <taxon>Tylenchina</taxon>
        <taxon>Panagrolaimomorpha</taxon>
        <taxon>Strongyloidoidea</taxon>
        <taxon>Steinernematidae</taxon>
        <taxon>Steinernema</taxon>
    </lineage>
</organism>